<dbReference type="PANTHER" id="PTHR12461">
    <property type="entry name" value="HYPOXIA-INDUCIBLE FACTOR 1 ALPHA INHIBITOR-RELATED"/>
    <property type="match status" value="1"/>
</dbReference>
<proteinExistence type="predicted"/>
<dbReference type="Pfam" id="PF13621">
    <property type="entry name" value="Cupin_8"/>
    <property type="match status" value="1"/>
</dbReference>
<dbReference type="Gene3D" id="2.60.120.10">
    <property type="entry name" value="Jelly Rolls"/>
    <property type="match status" value="1"/>
</dbReference>
<dbReference type="EMBL" id="CAKKLH010000344">
    <property type="protein sequence ID" value="CAH0113686.1"/>
    <property type="molecule type" value="Genomic_DNA"/>
</dbReference>
<dbReference type="SUPFAM" id="SSF51197">
    <property type="entry name" value="Clavaminate synthase-like"/>
    <property type="match status" value="1"/>
</dbReference>
<dbReference type="OrthoDB" id="415358at2759"/>
<reference evidence="2" key="1">
    <citation type="submission" date="2021-11" db="EMBL/GenBank/DDBJ databases">
        <authorList>
            <person name="Schell T."/>
        </authorList>
    </citation>
    <scope>NUCLEOTIDE SEQUENCE</scope>
    <source>
        <strain evidence="2">M5</strain>
    </source>
</reference>
<dbReference type="InterPro" id="IPR003347">
    <property type="entry name" value="JmjC_dom"/>
</dbReference>
<name>A0A8J2S2R2_9CRUS</name>
<evidence type="ECO:0000259" key="1">
    <source>
        <dbReference type="SMART" id="SM00558"/>
    </source>
</evidence>
<dbReference type="Proteomes" id="UP000789390">
    <property type="component" value="Unassembled WGS sequence"/>
</dbReference>
<dbReference type="InterPro" id="IPR041667">
    <property type="entry name" value="Cupin_8"/>
</dbReference>
<dbReference type="InterPro" id="IPR014710">
    <property type="entry name" value="RmlC-like_jellyroll"/>
</dbReference>
<protein>
    <recommendedName>
        <fullName evidence="1">JmjC domain-containing protein</fullName>
    </recommendedName>
</protein>
<sequence length="491" mass="55170">MRSNVHEQKIFESSINEKNKHNVKFEFKELNEKTSWIPRLHNNNRFEFFSFLRVIEKLKNNLAIFNFPTWLSATFKCGLVEHGGSVISLNGTYKWYNIIKMSTANAFEKLSSEAFEFYLTSNVPYLEQLPTCLEFYRQYVAQNRPVIIRNAFNNWPALSKWNIEYFRQSYGTKDVTVTVTPNGYADAVTNGHFVLPLEKVVPMEQFLKSLENPVVNRVHYIQKQNSNLTEEFPELIADSADEIEWASTLFGTKPDAVNFWMGDERAITSMHKDPYENMYCVVSGYKDFILHPPTDQPWIPYANYPKAGYQEIDGDLKIVPEDDGTIPWIDIDPLNPDLTKYPKYKNARQIRCRVEKGVEPSAATGHVGVESSVDATDAGEGSLIIDRNRCSVVELLGLRPVPGFLVRFLLGPGVEEATTTTSASLLTRGTKTLFPRLPLDDLTNNGIRGTSASICPNNLKTSSSSAISLGRRGCGVSGSGCNSVGSGLLVK</sequence>
<gene>
    <name evidence="2" type="ORF">DGAL_LOCUS17586</name>
</gene>
<accession>A0A8J2S2R2</accession>
<evidence type="ECO:0000313" key="3">
    <source>
        <dbReference type="Proteomes" id="UP000789390"/>
    </source>
</evidence>
<keyword evidence="3" id="KW-1185">Reference proteome</keyword>
<dbReference type="AlphaFoldDB" id="A0A8J2S2R2"/>
<dbReference type="PANTHER" id="PTHR12461:SF99">
    <property type="entry name" value="BIFUNCTIONAL PEPTIDASE AND (3S)-LYSYL HYDROXYLASE JMJD7"/>
    <property type="match status" value="1"/>
</dbReference>
<feature type="domain" description="JmjC" evidence="1">
    <location>
        <begin position="221"/>
        <end position="383"/>
    </location>
</feature>
<dbReference type="SMART" id="SM00558">
    <property type="entry name" value="JmjC"/>
    <property type="match status" value="1"/>
</dbReference>
<evidence type="ECO:0000313" key="2">
    <source>
        <dbReference type="EMBL" id="CAH0113686.1"/>
    </source>
</evidence>
<comment type="caution">
    <text evidence="2">The sequence shown here is derived from an EMBL/GenBank/DDBJ whole genome shotgun (WGS) entry which is preliminary data.</text>
</comment>
<organism evidence="2 3">
    <name type="scientific">Daphnia galeata</name>
    <dbReference type="NCBI Taxonomy" id="27404"/>
    <lineage>
        <taxon>Eukaryota</taxon>
        <taxon>Metazoa</taxon>
        <taxon>Ecdysozoa</taxon>
        <taxon>Arthropoda</taxon>
        <taxon>Crustacea</taxon>
        <taxon>Branchiopoda</taxon>
        <taxon>Diplostraca</taxon>
        <taxon>Cladocera</taxon>
        <taxon>Anomopoda</taxon>
        <taxon>Daphniidae</taxon>
        <taxon>Daphnia</taxon>
    </lineage>
</organism>